<keyword evidence="7" id="KW-0274">FAD</keyword>
<keyword evidence="3" id="KW-0285">Flavoprotein</keyword>
<dbReference type="Proteomes" id="UP000182276">
    <property type="component" value="Unassembled WGS sequence"/>
</dbReference>
<evidence type="ECO:0000256" key="10">
    <source>
        <dbReference type="ARBA" id="ARBA00023004"/>
    </source>
</evidence>
<dbReference type="GO" id="GO:0046872">
    <property type="term" value="F:metal ion binding"/>
    <property type="evidence" value="ECO:0007669"/>
    <property type="project" value="UniProtKB-KW"/>
</dbReference>
<accession>A0A8D3Y469</accession>
<evidence type="ECO:0000256" key="6">
    <source>
        <dbReference type="ARBA" id="ARBA00022723"/>
    </source>
</evidence>
<dbReference type="Gene3D" id="2.40.30.10">
    <property type="entry name" value="Translation factors"/>
    <property type="match status" value="1"/>
</dbReference>
<dbReference type="GO" id="GO:0051537">
    <property type="term" value="F:2 iron, 2 sulfur cluster binding"/>
    <property type="evidence" value="ECO:0007669"/>
    <property type="project" value="UniProtKB-KW"/>
</dbReference>
<dbReference type="AlphaFoldDB" id="A0A8D3Y469"/>
<evidence type="ECO:0000313" key="15">
    <source>
        <dbReference type="EMBL" id="AJE17004.1"/>
    </source>
</evidence>
<dbReference type="Pfam" id="PF01794">
    <property type="entry name" value="Ferric_reduct"/>
    <property type="match status" value="1"/>
</dbReference>
<evidence type="ECO:0000256" key="8">
    <source>
        <dbReference type="ARBA" id="ARBA00022989"/>
    </source>
</evidence>
<dbReference type="PROSITE" id="PS51384">
    <property type="entry name" value="FAD_FR"/>
    <property type="match status" value="1"/>
</dbReference>
<dbReference type="Proteomes" id="UP000031271">
    <property type="component" value="Chromosome"/>
</dbReference>
<keyword evidence="18" id="KW-1185">Reference proteome</keyword>
<protein>
    <submittedName>
        <fullName evidence="15 16">Ferric reductase</fullName>
    </submittedName>
</protein>
<feature type="domain" description="FAD-binding FR-type" evidence="14">
    <location>
        <begin position="216"/>
        <end position="318"/>
    </location>
</feature>
<evidence type="ECO:0000256" key="2">
    <source>
        <dbReference type="ARBA" id="ARBA00004141"/>
    </source>
</evidence>
<dbReference type="GO" id="GO:0016020">
    <property type="term" value="C:membrane"/>
    <property type="evidence" value="ECO:0007669"/>
    <property type="project" value="UniProtKB-SubCell"/>
</dbReference>
<dbReference type="EMBL" id="FNHO01000006">
    <property type="protein sequence ID" value="SDM59621.1"/>
    <property type="molecule type" value="Genomic_DNA"/>
</dbReference>
<keyword evidence="12 13" id="KW-0472">Membrane</keyword>
<evidence type="ECO:0000259" key="14">
    <source>
        <dbReference type="PROSITE" id="PS51384"/>
    </source>
</evidence>
<dbReference type="InterPro" id="IPR039261">
    <property type="entry name" value="FNR_nucleotide-bd"/>
</dbReference>
<feature type="transmembrane region" description="Helical" evidence="13">
    <location>
        <begin position="80"/>
        <end position="98"/>
    </location>
</feature>
<dbReference type="RefSeq" id="WP_043222363.1">
    <property type="nucleotide sequence ID" value="NZ_CP007511.1"/>
</dbReference>
<dbReference type="Gene3D" id="3.40.50.80">
    <property type="entry name" value="Nucleotide-binding domain of ferredoxin-NADP reductase (FNR) module"/>
    <property type="match status" value="1"/>
</dbReference>
<organism evidence="15 17">
    <name type="scientific">Stutzerimonas balearica DSM 6083</name>
    <dbReference type="NCBI Taxonomy" id="1123016"/>
    <lineage>
        <taxon>Bacteria</taxon>
        <taxon>Pseudomonadati</taxon>
        <taxon>Pseudomonadota</taxon>
        <taxon>Gammaproteobacteria</taxon>
        <taxon>Pseudomonadales</taxon>
        <taxon>Pseudomonadaceae</taxon>
        <taxon>Stutzerimonas</taxon>
    </lineage>
</organism>
<comment type="cofactor">
    <cofactor evidence="1">
        <name>FAD</name>
        <dbReference type="ChEBI" id="CHEBI:57692"/>
    </cofactor>
</comment>
<feature type="transmembrane region" description="Helical" evidence="13">
    <location>
        <begin position="38"/>
        <end position="59"/>
    </location>
</feature>
<reference evidence="17" key="1">
    <citation type="submission" date="2014-03" db="EMBL/GenBank/DDBJ databases">
        <title>Complete genome of Pseudomonas balearica DSM 6083T, a sewage water isolate from an enrichment with 2-methylnaphthalene.</title>
        <authorList>
            <person name="Salva-Serra F."/>
            <person name="Jaen-Luchoro D."/>
            <person name="Busquets A."/>
            <person name="Pena A."/>
            <person name="Gomila M."/>
            <person name="Bosch R."/>
            <person name="Nogales B."/>
            <person name="Garcia-Valdes E."/>
            <person name="Lalucat J."/>
            <person name="Bennasar A."/>
        </authorList>
    </citation>
    <scope>NUCLEOTIDE SEQUENCE [LARGE SCALE GENOMIC DNA]</scope>
    <source>
        <strain evidence="17">DSM 6083</strain>
    </source>
</reference>
<dbReference type="GeneID" id="77261947"/>
<dbReference type="InterPro" id="IPR017938">
    <property type="entry name" value="Riboflavin_synthase-like_b-brl"/>
</dbReference>
<feature type="transmembrane region" description="Helical" evidence="13">
    <location>
        <begin position="195"/>
        <end position="212"/>
    </location>
</feature>
<dbReference type="SUPFAM" id="SSF52343">
    <property type="entry name" value="Ferredoxin reductase-like, C-terminal NADP-linked domain"/>
    <property type="match status" value="1"/>
</dbReference>
<dbReference type="GO" id="GO:0050660">
    <property type="term" value="F:flavin adenine dinucleotide binding"/>
    <property type="evidence" value="ECO:0007669"/>
    <property type="project" value="TreeGrafter"/>
</dbReference>
<dbReference type="CDD" id="cd06198">
    <property type="entry name" value="FNR_like_3"/>
    <property type="match status" value="1"/>
</dbReference>
<reference evidence="16 18" key="2">
    <citation type="submission" date="2016-10" db="EMBL/GenBank/DDBJ databases">
        <authorList>
            <person name="Varghese N."/>
            <person name="Submissions S."/>
        </authorList>
    </citation>
    <scope>NUCLEOTIDE SEQUENCE [LARGE SCALE GENOMIC DNA]</scope>
    <source>
        <strain evidence="16 18">DSM 6083</strain>
    </source>
</reference>
<dbReference type="Pfam" id="PF08022">
    <property type="entry name" value="FAD_binding_8"/>
    <property type="match status" value="1"/>
</dbReference>
<dbReference type="PANTHER" id="PTHR47354:SF8">
    <property type="entry name" value="1,2-PHENYLACETYL-COA EPOXIDASE, SUBUNIT E"/>
    <property type="match status" value="1"/>
</dbReference>
<gene>
    <name evidence="15" type="ORF">CL52_18875</name>
    <name evidence="16" type="ORF">SAMN05660875_106145</name>
</gene>
<reference evidence="15 17" key="3">
    <citation type="journal article" name="Genome Announc.">
        <title>Complete Genome Sequence of Pseudomonas balearica DSM 6083T.</title>
        <authorList>
            <person name="Bennasar-Figueras A."/>
            <person name="Salva-Serra F."/>
            <person name="Jaen-Luchoro D."/>
            <person name="Segui C."/>
            <person name="Aliaga F."/>
            <person name="Busquets A."/>
            <person name="Gomila M."/>
            <person name="Moore E.R."/>
            <person name="Lalucat J."/>
        </authorList>
    </citation>
    <scope>NUCLEOTIDE SEQUENCE [LARGE SCALE GENOMIC DNA]</scope>
    <source>
        <strain evidence="17">DSM 6083</strain>
        <strain evidence="15">DSM6083</strain>
    </source>
</reference>
<sequence>MKPIKLTFIGLFAALVALWLMADDLLIEPLKFWPLRSTMVHFSGVLVMGAMSVAIFLAARPVRMEPLFDGLDKTYRLHKWLGIASLVLAVIHWGWAQIPKWLVGFGWLERPARRGARQAQEGLAGLLQSQRGLAETIGEWAFYGAALLIVLALIKRFPYRWFFKTHRWLAALYLLLVFHSVVLMPFAYWRTPLGLVMGLLLAAGSWAAVLSLSRQVGRKHKVVGRIEQLTYHKDNRVLQVDIGLEGAWPGHKAGQFAFVTFDPAEGPHPFSISSAWRNDGKLTFAIKGIGDYTRSLPQRLQQDDAVTVEGPYGCFDFRGRRNEQIWVAGGIGIAPFIGRLQALALTGGGSNVELFYCTSEPDQAFIERIRQLAEQARVRLHLMVSRQDGRLTPERLRQMAPSWKNADVWFCGPASFGQSLRDDLIARGLSLQDFHQELFNMR</sequence>
<evidence type="ECO:0000256" key="7">
    <source>
        <dbReference type="ARBA" id="ARBA00022827"/>
    </source>
</evidence>
<evidence type="ECO:0000256" key="11">
    <source>
        <dbReference type="ARBA" id="ARBA00023014"/>
    </source>
</evidence>
<evidence type="ECO:0000313" key="18">
    <source>
        <dbReference type="Proteomes" id="UP000182276"/>
    </source>
</evidence>
<dbReference type="InterPro" id="IPR013112">
    <property type="entry name" value="FAD-bd_8"/>
</dbReference>
<evidence type="ECO:0000256" key="9">
    <source>
        <dbReference type="ARBA" id="ARBA00023002"/>
    </source>
</evidence>
<name>A0A8D3Y469_9GAMM</name>
<dbReference type="KEGG" id="pbm:CL52_18875"/>
<dbReference type="GO" id="GO:0016491">
    <property type="term" value="F:oxidoreductase activity"/>
    <property type="evidence" value="ECO:0007669"/>
    <property type="project" value="UniProtKB-KW"/>
</dbReference>
<evidence type="ECO:0000256" key="4">
    <source>
        <dbReference type="ARBA" id="ARBA00022692"/>
    </source>
</evidence>
<evidence type="ECO:0000313" key="17">
    <source>
        <dbReference type="Proteomes" id="UP000031271"/>
    </source>
</evidence>
<dbReference type="InterPro" id="IPR050415">
    <property type="entry name" value="MRET"/>
</dbReference>
<evidence type="ECO:0000256" key="3">
    <source>
        <dbReference type="ARBA" id="ARBA00022630"/>
    </source>
</evidence>
<proteinExistence type="predicted"/>
<dbReference type="PANTHER" id="PTHR47354">
    <property type="entry name" value="NADH OXIDOREDUCTASE HCR"/>
    <property type="match status" value="1"/>
</dbReference>
<dbReference type="PRINTS" id="PR00410">
    <property type="entry name" value="PHEHYDRXLASE"/>
</dbReference>
<dbReference type="EMBL" id="CP007511">
    <property type="protein sequence ID" value="AJE17004.1"/>
    <property type="molecule type" value="Genomic_DNA"/>
</dbReference>
<dbReference type="InterPro" id="IPR013130">
    <property type="entry name" value="Fe3_Rdtase_TM_dom"/>
</dbReference>
<keyword evidence="8 13" id="KW-1133">Transmembrane helix</keyword>
<keyword evidence="4 13" id="KW-0812">Transmembrane</keyword>
<evidence type="ECO:0000313" key="16">
    <source>
        <dbReference type="EMBL" id="SDM59621.1"/>
    </source>
</evidence>
<feature type="transmembrane region" description="Helical" evidence="13">
    <location>
        <begin position="140"/>
        <end position="157"/>
    </location>
</feature>
<dbReference type="SUPFAM" id="SSF63380">
    <property type="entry name" value="Riboflavin synthase domain-like"/>
    <property type="match status" value="1"/>
</dbReference>
<dbReference type="InterPro" id="IPR017927">
    <property type="entry name" value="FAD-bd_FR_type"/>
</dbReference>
<evidence type="ECO:0000256" key="13">
    <source>
        <dbReference type="SAM" id="Phobius"/>
    </source>
</evidence>
<keyword evidence="9" id="KW-0560">Oxidoreductase</keyword>
<keyword evidence="5" id="KW-0001">2Fe-2S</keyword>
<comment type="subcellular location">
    <subcellularLocation>
        <location evidence="2">Membrane</location>
        <topology evidence="2">Multi-pass membrane protein</topology>
    </subcellularLocation>
</comment>
<feature type="transmembrane region" description="Helical" evidence="13">
    <location>
        <begin position="169"/>
        <end position="189"/>
    </location>
</feature>
<keyword evidence="10" id="KW-0408">Iron</keyword>
<evidence type="ECO:0000256" key="1">
    <source>
        <dbReference type="ARBA" id="ARBA00001974"/>
    </source>
</evidence>
<evidence type="ECO:0000256" key="12">
    <source>
        <dbReference type="ARBA" id="ARBA00023136"/>
    </source>
</evidence>
<evidence type="ECO:0000256" key="5">
    <source>
        <dbReference type="ARBA" id="ARBA00022714"/>
    </source>
</evidence>
<keyword evidence="6" id="KW-0479">Metal-binding</keyword>
<keyword evidence="11" id="KW-0411">Iron-sulfur</keyword>